<feature type="compositionally biased region" description="Acidic residues" evidence="1">
    <location>
        <begin position="287"/>
        <end position="296"/>
    </location>
</feature>
<comment type="caution">
    <text evidence="2">The sequence shown here is derived from an EMBL/GenBank/DDBJ whole genome shotgun (WGS) entry which is preliminary data.</text>
</comment>
<dbReference type="PANTHER" id="PTHR34403:SF14">
    <property type="entry name" value="OS05G0225800 PROTEIN"/>
    <property type="match status" value="1"/>
</dbReference>
<keyword evidence="3" id="KW-1185">Reference proteome</keyword>
<feature type="compositionally biased region" description="Basic and acidic residues" evidence="1">
    <location>
        <begin position="311"/>
        <end position="320"/>
    </location>
</feature>
<dbReference type="EMBL" id="QCYY01003078">
    <property type="protein sequence ID" value="ROT65519.1"/>
    <property type="molecule type" value="Genomic_DNA"/>
</dbReference>
<feature type="compositionally biased region" description="Polar residues" evidence="1">
    <location>
        <begin position="341"/>
        <end position="350"/>
    </location>
</feature>
<sequence length="350" mass="37364">MPVLSFPHPLLLPFSSSFPSSPSFPPLSSLFSSLSRHSFPPLSPLLLTSLFSPSFPPLPSPPLLPPPRSPPLHPHLVLFLSSLPTSLSSPLLLFPPLLSLTPAFPPSSPPSSPSLSPNPPRSPKGTEREKCFREDVGKLVMSMEGKGKVALVSVAASGALGRPSLSFPALETRGRRSLVSSYLGKHVVKEPAVSPSSLEEEEEEGSGAVDPQTAVTSVVEESLGGEDEGEDDHAGTHTDAEEAESQPEPKAEPEPETKAEPEPEPEVKSEPEPEPEAEAEPKASPEPEPEATSEPEPEPKSEVQLEPEPEAEPKATREPEPETAPEPEPKTKAEEGEVKENTQNGRRCQI</sequence>
<dbReference type="AlphaFoldDB" id="A0A423SMZ0"/>
<dbReference type="InterPro" id="IPR050972">
    <property type="entry name" value="SDr-like"/>
</dbReference>
<reference evidence="2 3" key="2">
    <citation type="submission" date="2019-01" db="EMBL/GenBank/DDBJ databases">
        <title>The decoding of complex shrimp genome reveals the adaptation for benthos swimmer, frequently molting mechanism and breeding impact on genome.</title>
        <authorList>
            <person name="Sun Y."/>
            <person name="Gao Y."/>
            <person name="Yu Y."/>
        </authorList>
    </citation>
    <scope>NUCLEOTIDE SEQUENCE [LARGE SCALE GENOMIC DNA]</scope>
    <source>
        <tissue evidence="2">Muscle</tissue>
    </source>
</reference>
<reference evidence="2 3" key="1">
    <citation type="submission" date="2018-04" db="EMBL/GenBank/DDBJ databases">
        <authorList>
            <person name="Zhang X."/>
            <person name="Yuan J."/>
            <person name="Li F."/>
            <person name="Xiang J."/>
        </authorList>
    </citation>
    <scope>NUCLEOTIDE SEQUENCE [LARGE SCALE GENOMIC DNA]</scope>
    <source>
        <tissue evidence="2">Muscle</tissue>
    </source>
</reference>
<proteinExistence type="predicted"/>
<evidence type="ECO:0000313" key="3">
    <source>
        <dbReference type="Proteomes" id="UP000283509"/>
    </source>
</evidence>
<feature type="compositionally biased region" description="Pro residues" evidence="1">
    <location>
        <begin position="105"/>
        <end position="122"/>
    </location>
</feature>
<feature type="compositionally biased region" description="Basic and acidic residues" evidence="1">
    <location>
        <begin position="327"/>
        <end position="340"/>
    </location>
</feature>
<feature type="region of interest" description="Disordered" evidence="1">
    <location>
        <begin position="190"/>
        <end position="350"/>
    </location>
</feature>
<name>A0A423SMZ0_PENVA</name>
<accession>A0A423SMZ0</accession>
<dbReference type="PANTHER" id="PTHR34403">
    <property type="entry name" value="TOL-PAL SYSTEM PROTEIN TOLA"/>
    <property type="match status" value="1"/>
</dbReference>
<feature type="compositionally biased region" description="Basic and acidic residues" evidence="1">
    <location>
        <begin position="247"/>
        <end position="271"/>
    </location>
</feature>
<feature type="region of interest" description="Disordered" evidence="1">
    <location>
        <begin position="105"/>
        <end position="130"/>
    </location>
</feature>
<dbReference type="Proteomes" id="UP000283509">
    <property type="component" value="Unassembled WGS sequence"/>
</dbReference>
<evidence type="ECO:0000313" key="2">
    <source>
        <dbReference type="EMBL" id="ROT65519.1"/>
    </source>
</evidence>
<protein>
    <submittedName>
        <fullName evidence="2">Uncharacterized protein</fullName>
    </submittedName>
</protein>
<dbReference type="OrthoDB" id="6380114at2759"/>
<organism evidence="2 3">
    <name type="scientific">Penaeus vannamei</name>
    <name type="common">Whiteleg shrimp</name>
    <name type="synonym">Litopenaeus vannamei</name>
    <dbReference type="NCBI Taxonomy" id="6689"/>
    <lineage>
        <taxon>Eukaryota</taxon>
        <taxon>Metazoa</taxon>
        <taxon>Ecdysozoa</taxon>
        <taxon>Arthropoda</taxon>
        <taxon>Crustacea</taxon>
        <taxon>Multicrustacea</taxon>
        <taxon>Malacostraca</taxon>
        <taxon>Eumalacostraca</taxon>
        <taxon>Eucarida</taxon>
        <taxon>Decapoda</taxon>
        <taxon>Dendrobranchiata</taxon>
        <taxon>Penaeoidea</taxon>
        <taxon>Penaeidae</taxon>
        <taxon>Penaeus</taxon>
    </lineage>
</organism>
<gene>
    <name evidence="2" type="ORF">C7M84_016504</name>
</gene>
<evidence type="ECO:0000256" key="1">
    <source>
        <dbReference type="SAM" id="MobiDB-lite"/>
    </source>
</evidence>